<protein>
    <submittedName>
        <fullName evidence="1">Uncharacterized protein</fullName>
    </submittedName>
</protein>
<evidence type="ECO:0000313" key="2">
    <source>
        <dbReference type="Proteomes" id="UP000559598"/>
    </source>
</evidence>
<dbReference type="AlphaFoldDB" id="A0A840E2X9"/>
<dbReference type="EMBL" id="JACIDE010000036">
    <property type="protein sequence ID" value="MBB4075546.1"/>
    <property type="molecule type" value="Genomic_DNA"/>
</dbReference>
<gene>
    <name evidence="1" type="ORF">GGR02_003385</name>
</gene>
<sequence length="79" mass="9213">MKIFNGKVVCPRCDGNGLVYKSKITNLDLIIYICDECEACWKDEKIRLENFQDLTTFLESKGLTYKDAQIHDLGYEWKS</sequence>
<name>A0A840E2X9_9BACL</name>
<accession>A0A840E2X9</accession>
<comment type="caution">
    <text evidence="1">The sequence shown here is derived from an EMBL/GenBank/DDBJ whole genome shotgun (WGS) entry which is preliminary data.</text>
</comment>
<evidence type="ECO:0000313" key="1">
    <source>
        <dbReference type="EMBL" id="MBB4075546.1"/>
    </source>
</evidence>
<keyword evidence="2" id="KW-1185">Reference proteome</keyword>
<reference evidence="1 2" key="1">
    <citation type="submission" date="2020-08" db="EMBL/GenBank/DDBJ databases">
        <title>Genomic Encyclopedia of Type Strains, Phase IV (KMG-IV): sequencing the most valuable type-strain genomes for metagenomic binning, comparative biology and taxonomic classification.</title>
        <authorList>
            <person name="Goeker M."/>
        </authorList>
    </citation>
    <scope>NUCLEOTIDE SEQUENCE [LARGE SCALE GENOMIC DNA]</scope>
    <source>
        <strain evidence="1 2">DSM 17075</strain>
    </source>
</reference>
<proteinExistence type="predicted"/>
<dbReference type="Proteomes" id="UP000559598">
    <property type="component" value="Unassembled WGS sequence"/>
</dbReference>
<dbReference type="RefSeq" id="WP_188619074.1">
    <property type="nucleotide sequence ID" value="NZ_BMNP01000038.1"/>
</dbReference>
<organism evidence="1 2">
    <name type="scientific">Anoxybacteroides voinovskiense</name>
    <dbReference type="NCBI Taxonomy" id="230470"/>
    <lineage>
        <taxon>Bacteria</taxon>
        <taxon>Bacillati</taxon>
        <taxon>Bacillota</taxon>
        <taxon>Bacilli</taxon>
        <taxon>Bacillales</taxon>
        <taxon>Anoxybacillaceae</taxon>
        <taxon>Anoxybacteroides</taxon>
    </lineage>
</organism>